<accession>A0A9Q8WIM1</accession>
<organism evidence="1 2">
    <name type="scientific">Colletotrichum lupini</name>
    <dbReference type="NCBI Taxonomy" id="145971"/>
    <lineage>
        <taxon>Eukaryota</taxon>
        <taxon>Fungi</taxon>
        <taxon>Dikarya</taxon>
        <taxon>Ascomycota</taxon>
        <taxon>Pezizomycotina</taxon>
        <taxon>Sordariomycetes</taxon>
        <taxon>Hypocreomycetidae</taxon>
        <taxon>Glomerellales</taxon>
        <taxon>Glomerellaceae</taxon>
        <taxon>Colletotrichum</taxon>
        <taxon>Colletotrichum acutatum species complex</taxon>
    </lineage>
</organism>
<dbReference type="Proteomes" id="UP000830671">
    <property type="component" value="Chromosome 5"/>
</dbReference>
<dbReference type="EMBL" id="CP019477">
    <property type="protein sequence ID" value="UQC83975.1"/>
    <property type="molecule type" value="Genomic_DNA"/>
</dbReference>
<proteinExistence type="predicted"/>
<dbReference type="GeneID" id="73343459"/>
<dbReference type="RefSeq" id="XP_049145593.1">
    <property type="nucleotide sequence ID" value="XM_049288449.1"/>
</dbReference>
<keyword evidence="2" id="KW-1185">Reference proteome</keyword>
<name>A0A9Q8WIM1_9PEZI</name>
<reference evidence="1" key="1">
    <citation type="journal article" date="2021" name="Mol. Plant Microbe Interact.">
        <title>Complete Genome Sequence of the Plant-Pathogenic Fungus Colletotrichum lupini.</title>
        <authorList>
            <person name="Baroncelli R."/>
            <person name="Pensec F."/>
            <person name="Da Lio D."/>
            <person name="Boufleur T."/>
            <person name="Vicente I."/>
            <person name="Sarrocco S."/>
            <person name="Picot A."/>
            <person name="Baraldi E."/>
            <person name="Sukno S."/>
            <person name="Thon M."/>
            <person name="Le Floch G."/>
        </authorList>
    </citation>
    <scope>NUCLEOTIDE SEQUENCE</scope>
    <source>
        <strain evidence="1">IMI 504893</strain>
    </source>
</reference>
<gene>
    <name evidence="1" type="ORF">CLUP02_09471</name>
</gene>
<dbReference type="KEGG" id="clup:CLUP02_09471"/>
<dbReference type="AlphaFoldDB" id="A0A9Q8WIM1"/>
<protein>
    <submittedName>
        <fullName evidence="1">Uncharacterized protein</fullName>
    </submittedName>
</protein>
<sequence>MAYLKLFTLGLAPGLNGPDIQSLQKGARGARSECRMRCWHWFKAQHQTIKPGLANLNLESLLLRMLAAPIFQRQNCGLCGLLDTGSSAAAQEANTMDKRFACFFFTRLASRFSPRMGPLARSSVQCTVRILQDVTRLSEFESHQSLADCKFGSSILWIPCDVSTEDRFGVARAPFHTHSDDLNRKRRPTIPLGYHPAATQRDHRPPCPQLPRSRYSFLGFSRLILIPNQGQTLVTYLPPARPPSDCLPFPPGVTKTLSLEGAHSGRMIPSNPCQVDGEPLNPPPAELSVTVPRDGHSVLESAALIEIFPGPTSSVGGLSMPILLFAQAGCFFQSGLIWPSLSDWLVNYGWILSTFLDASLWFPNVALGILEMLDSSTPVLRRSSSRLHWNAMMHPYVCRPCRLPRGISPSAGDLEIGLAYAVADPIPDLVRLAPDVVIVASRLGLVICFGAWPLCFIKYVWAKAASSHKKSAYILAAVTHRQGHWSTLSVARLVTRRCGHHERSRTARSAPPPARLTAVPFVVRFAPGPTLELELNGTNPPRRCGWPLILPTYLTTTEQPTGSCLRNTH</sequence>
<evidence type="ECO:0000313" key="2">
    <source>
        <dbReference type="Proteomes" id="UP000830671"/>
    </source>
</evidence>
<evidence type="ECO:0000313" key="1">
    <source>
        <dbReference type="EMBL" id="UQC83975.1"/>
    </source>
</evidence>